<dbReference type="RefSeq" id="WP_311659168.1">
    <property type="nucleotide sequence ID" value="NZ_JAVRHY010000009.1"/>
</dbReference>
<reference evidence="7 8" key="1">
    <citation type="submission" date="2023-09" db="EMBL/GenBank/DDBJ databases">
        <authorList>
            <person name="Rey-Velasco X."/>
        </authorList>
    </citation>
    <scope>NUCLEOTIDE SEQUENCE [LARGE SCALE GENOMIC DNA]</scope>
    <source>
        <strain evidence="7 8">P385</strain>
    </source>
</reference>
<comment type="caution">
    <text evidence="7">The sequence shown here is derived from an EMBL/GenBank/DDBJ whole genome shotgun (WGS) entry which is preliminary data.</text>
</comment>
<dbReference type="EMBL" id="JAVRHY010000009">
    <property type="protein sequence ID" value="MDT0618911.1"/>
    <property type="molecule type" value="Genomic_DNA"/>
</dbReference>
<dbReference type="PROSITE" id="PS50931">
    <property type="entry name" value="HTH_LYSR"/>
    <property type="match status" value="1"/>
</dbReference>
<evidence type="ECO:0000256" key="2">
    <source>
        <dbReference type="ARBA" id="ARBA00023015"/>
    </source>
</evidence>
<dbReference type="CDD" id="cd08411">
    <property type="entry name" value="PBP2_OxyR"/>
    <property type="match status" value="1"/>
</dbReference>
<evidence type="ECO:0000256" key="5">
    <source>
        <dbReference type="ARBA" id="ARBA00023163"/>
    </source>
</evidence>
<gene>
    <name evidence="7" type="ORF">RM531_10535</name>
</gene>
<evidence type="ECO:0000313" key="7">
    <source>
        <dbReference type="EMBL" id="MDT0618911.1"/>
    </source>
</evidence>
<dbReference type="SUPFAM" id="SSF53850">
    <property type="entry name" value="Periplasmic binding protein-like II"/>
    <property type="match status" value="1"/>
</dbReference>
<dbReference type="PANTHER" id="PTHR30346:SF26">
    <property type="entry name" value="HYDROGEN PEROXIDE-INDUCIBLE GENES ACTIVATOR"/>
    <property type="match status" value="1"/>
</dbReference>
<dbReference type="InterPro" id="IPR000847">
    <property type="entry name" value="LysR_HTH_N"/>
</dbReference>
<dbReference type="Gene3D" id="1.10.10.10">
    <property type="entry name" value="Winged helix-like DNA-binding domain superfamily/Winged helix DNA-binding domain"/>
    <property type="match status" value="1"/>
</dbReference>
<dbReference type="Pfam" id="PF00126">
    <property type="entry name" value="HTH_1"/>
    <property type="match status" value="1"/>
</dbReference>
<keyword evidence="2" id="KW-0805">Transcription regulation</keyword>
<evidence type="ECO:0000256" key="3">
    <source>
        <dbReference type="ARBA" id="ARBA00023125"/>
    </source>
</evidence>
<keyword evidence="3" id="KW-0238">DNA-binding</keyword>
<evidence type="ECO:0000259" key="6">
    <source>
        <dbReference type="PROSITE" id="PS50931"/>
    </source>
</evidence>
<sequence>MTLTELRYLVALDKERHFGRAAERAFVSQPTLSVAVRKLEAELGIAIFERNRGEAAVTPVGRRLIDQAYRVLSEVDTLSAIAASGKDELQGPLRLGVIYTVGPYLLPHLIPTLRTQVPNMPLVIEENFTRNLSQQLRANELDAIIVALPFSQPGLLGWPLYDEPFVVVLPQGHPWEKQTAIEANDLSSEELLLLGPGHCFRDQVLAACPDCNETDPDQQPRAGSSLETIRHMVASGLGITVLPQSSIDDRNRDEQPLLTTRPFAGNGPTRRVALVWRRSFPRPRAIAALRQAIVDCELGGVTLLRSAPPVDANDAAVDIDSITL</sequence>
<organism evidence="7 8">
    <name type="scientific">Spectribacter acetivorans</name>
    <dbReference type="NCBI Taxonomy" id="3075603"/>
    <lineage>
        <taxon>Bacteria</taxon>
        <taxon>Pseudomonadati</taxon>
        <taxon>Pseudomonadota</taxon>
        <taxon>Gammaproteobacteria</taxon>
        <taxon>Salinisphaerales</taxon>
        <taxon>Salinisphaeraceae</taxon>
        <taxon>Spectribacter</taxon>
    </lineage>
</organism>
<feature type="domain" description="HTH lysR-type" evidence="6">
    <location>
        <begin position="1"/>
        <end position="58"/>
    </location>
</feature>
<name>A0ABU3B8W3_9GAMM</name>
<keyword evidence="4" id="KW-0010">Activator</keyword>
<dbReference type="Pfam" id="PF03466">
    <property type="entry name" value="LysR_substrate"/>
    <property type="match status" value="1"/>
</dbReference>
<comment type="similarity">
    <text evidence="1">Belongs to the LysR transcriptional regulatory family.</text>
</comment>
<dbReference type="InterPro" id="IPR036390">
    <property type="entry name" value="WH_DNA-bd_sf"/>
</dbReference>
<keyword evidence="5" id="KW-0804">Transcription</keyword>
<proteinExistence type="inferred from homology"/>
<dbReference type="PANTHER" id="PTHR30346">
    <property type="entry name" value="TRANSCRIPTIONAL DUAL REGULATOR HCAR-RELATED"/>
    <property type="match status" value="1"/>
</dbReference>
<dbReference type="SUPFAM" id="SSF46785">
    <property type="entry name" value="Winged helix' DNA-binding domain"/>
    <property type="match status" value="1"/>
</dbReference>
<dbReference type="PRINTS" id="PR00039">
    <property type="entry name" value="HTHLYSR"/>
</dbReference>
<dbReference type="Gene3D" id="3.40.190.10">
    <property type="entry name" value="Periplasmic binding protein-like II"/>
    <property type="match status" value="2"/>
</dbReference>
<dbReference type="InterPro" id="IPR005119">
    <property type="entry name" value="LysR_subst-bd"/>
</dbReference>
<evidence type="ECO:0000256" key="4">
    <source>
        <dbReference type="ARBA" id="ARBA00023159"/>
    </source>
</evidence>
<evidence type="ECO:0000256" key="1">
    <source>
        <dbReference type="ARBA" id="ARBA00009437"/>
    </source>
</evidence>
<keyword evidence="8" id="KW-1185">Reference proteome</keyword>
<accession>A0ABU3B8W3</accession>
<dbReference type="Proteomes" id="UP001259982">
    <property type="component" value="Unassembled WGS sequence"/>
</dbReference>
<evidence type="ECO:0000313" key="8">
    <source>
        <dbReference type="Proteomes" id="UP001259982"/>
    </source>
</evidence>
<protein>
    <submittedName>
        <fullName evidence="7">LysR substrate-binding domain-containing protein</fullName>
    </submittedName>
</protein>
<dbReference type="InterPro" id="IPR036388">
    <property type="entry name" value="WH-like_DNA-bd_sf"/>
</dbReference>